<gene>
    <name evidence="2" type="ORF">SAMN05421757_10551</name>
</gene>
<reference evidence="2 3" key="1">
    <citation type="submission" date="2017-06" db="EMBL/GenBank/DDBJ databases">
        <authorList>
            <person name="Kim H.J."/>
            <person name="Triplett B.A."/>
        </authorList>
    </citation>
    <scope>NUCLEOTIDE SEQUENCE [LARGE SCALE GENOMIC DNA]</scope>
    <source>
        <strain evidence="2 3">DSM 29339</strain>
    </source>
</reference>
<organism evidence="2 3">
    <name type="scientific">Tropicimonas sediminicola</name>
    <dbReference type="NCBI Taxonomy" id="1031541"/>
    <lineage>
        <taxon>Bacteria</taxon>
        <taxon>Pseudomonadati</taxon>
        <taxon>Pseudomonadota</taxon>
        <taxon>Alphaproteobacteria</taxon>
        <taxon>Rhodobacterales</taxon>
        <taxon>Roseobacteraceae</taxon>
        <taxon>Tropicimonas</taxon>
    </lineage>
</organism>
<keyword evidence="3" id="KW-1185">Reference proteome</keyword>
<feature type="chain" id="PRO_5013394390" evidence="1">
    <location>
        <begin position="28"/>
        <end position="90"/>
    </location>
</feature>
<dbReference type="OrthoDB" id="7726474at2"/>
<evidence type="ECO:0000256" key="1">
    <source>
        <dbReference type="SAM" id="SignalP"/>
    </source>
</evidence>
<name>A0A239J1K0_9RHOB</name>
<protein>
    <submittedName>
        <fullName evidence="2">Uncharacterized protein</fullName>
    </submittedName>
</protein>
<feature type="signal peptide" evidence="1">
    <location>
        <begin position="1"/>
        <end position="27"/>
    </location>
</feature>
<dbReference type="AlphaFoldDB" id="A0A239J1K0"/>
<keyword evidence="1" id="KW-0732">Signal</keyword>
<proteinExistence type="predicted"/>
<dbReference type="Proteomes" id="UP000198426">
    <property type="component" value="Unassembled WGS sequence"/>
</dbReference>
<dbReference type="RefSeq" id="WP_141134898.1">
    <property type="nucleotide sequence ID" value="NZ_FZOY01000005.1"/>
</dbReference>
<accession>A0A239J1K0</accession>
<evidence type="ECO:0000313" key="3">
    <source>
        <dbReference type="Proteomes" id="UP000198426"/>
    </source>
</evidence>
<sequence>MKTLTQLLGMLALGGVMLATTAWMASAQGQPPGGGNGAPPEAIEACAGKAVGDACSMTNPRDNRSAKGSCISTPEKQLACLPAGAPAPGN</sequence>
<evidence type="ECO:0000313" key="2">
    <source>
        <dbReference type="EMBL" id="SNS99532.1"/>
    </source>
</evidence>
<dbReference type="EMBL" id="FZOY01000005">
    <property type="protein sequence ID" value="SNS99532.1"/>
    <property type="molecule type" value="Genomic_DNA"/>
</dbReference>